<proteinExistence type="predicted"/>
<feature type="domain" description="Glycoside-hydrolase family GH114 TIM-barrel" evidence="2">
    <location>
        <begin position="50"/>
        <end position="265"/>
    </location>
</feature>
<feature type="signal peptide" evidence="1">
    <location>
        <begin position="1"/>
        <end position="24"/>
    </location>
</feature>
<dbReference type="EMBL" id="JABVEC010000012">
    <property type="protein sequence ID" value="MBC6467289.1"/>
    <property type="molecule type" value="Genomic_DNA"/>
</dbReference>
<comment type="caution">
    <text evidence="3">The sequence shown here is derived from an EMBL/GenBank/DDBJ whole genome shotgun (WGS) entry which is preliminary data.</text>
</comment>
<evidence type="ECO:0000259" key="2">
    <source>
        <dbReference type="Pfam" id="PF03537"/>
    </source>
</evidence>
<gene>
    <name evidence="3" type="ORF">HKK74_17555</name>
</gene>
<protein>
    <submittedName>
        <fullName evidence="3">Endo alpha-1,4 polygalactosaminidase</fullName>
    </submittedName>
</protein>
<keyword evidence="1" id="KW-0732">Signal</keyword>
<reference evidence="3 4" key="1">
    <citation type="submission" date="2020-06" db="EMBL/GenBank/DDBJ databases">
        <title>Actinomadura xiongansis sp. nov., isolated from soil of Baiyangdian.</title>
        <authorList>
            <person name="Zhang X."/>
        </authorList>
    </citation>
    <scope>NUCLEOTIDE SEQUENCE [LARGE SCALE GENOMIC DNA]</scope>
    <source>
        <strain evidence="3 4">HBUM206468</strain>
    </source>
</reference>
<dbReference type="Gene3D" id="3.20.20.70">
    <property type="entry name" value="Aldolase class I"/>
    <property type="match status" value="1"/>
</dbReference>
<dbReference type="PANTHER" id="PTHR35273">
    <property type="entry name" value="ALPHA-1,4 POLYGALACTOSAMINIDASE, PUTATIVE (AFU_ORTHOLOGUE AFUA_3G07890)-RELATED"/>
    <property type="match status" value="1"/>
</dbReference>
<dbReference type="InterPro" id="IPR004352">
    <property type="entry name" value="GH114_TIM-barrel"/>
</dbReference>
<evidence type="ECO:0000256" key="1">
    <source>
        <dbReference type="SAM" id="SignalP"/>
    </source>
</evidence>
<evidence type="ECO:0000313" key="3">
    <source>
        <dbReference type="EMBL" id="MBC6467289.1"/>
    </source>
</evidence>
<feature type="chain" id="PRO_5045321183" evidence="1">
    <location>
        <begin position="25"/>
        <end position="271"/>
    </location>
</feature>
<accession>A0ABR7LR82</accession>
<dbReference type="SUPFAM" id="SSF51445">
    <property type="entry name" value="(Trans)glycosidases"/>
    <property type="match status" value="1"/>
</dbReference>
<organism evidence="3 4">
    <name type="scientific">Actinomadura alba</name>
    <dbReference type="NCBI Taxonomy" id="406431"/>
    <lineage>
        <taxon>Bacteria</taxon>
        <taxon>Bacillati</taxon>
        <taxon>Actinomycetota</taxon>
        <taxon>Actinomycetes</taxon>
        <taxon>Streptosporangiales</taxon>
        <taxon>Thermomonosporaceae</taxon>
        <taxon>Actinomadura</taxon>
    </lineage>
</organism>
<evidence type="ECO:0000313" key="4">
    <source>
        <dbReference type="Proteomes" id="UP000805614"/>
    </source>
</evidence>
<dbReference type="Pfam" id="PF03537">
    <property type="entry name" value="Glyco_hydro_114"/>
    <property type="match status" value="1"/>
</dbReference>
<dbReference type="InterPro" id="IPR013785">
    <property type="entry name" value="Aldolase_TIM"/>
</dbReference>
<sequence length="271" mass="29817">MRSPLGIVLAVACLTGCSASPPSAQPMPSAGSSSGHRSGRPWVPAPAVPWQWQLTTPVDLSVNVPVYDIDGFDNSAAVVRELHERNRRVICYVNVGAAENFRPDYTVFPPGVLGRRNGWPGERWLDIRRVDVLGPIMAKRFDMCRAKGFDAVEPDLVEGYTESTGFPLTAADQLRYNRFIAGLAHDRGMSVGLKNDLAQIPALLAYFDFAVNEQCAEFGECHLLTPFVNAGKAVLHVEYKLPTSRFCAETKALGFSSMRKRLPLGPWRQPC</sequence>
<keyword evidence="4" id="KW-1185">Reference proteome</keyword>
<dbReference type="PANTHER" id="PTHR35273:SF2">
    <property type="entry name" value="ALPHA-GALACTOSIDASE"/>
    <property type="match status" value="1"/>
</dbReference>
<dbReference type="InterPro" id="IPR017853">
    <property type="entry name" value="GH"/>
</dbReference>
<name>A0ABR7LR82_9ACTN</name>
<dbReference type="Proteomes" id="UP000805614">
    <property type="component" value="Unassembled WGS sequence"/>
</dbReference>